<proteinExistence type="predicted"/>
<accession>A0ABP9K6H8</accession>
<dbReference type="EMBL" id="BAABHV010000008">
    <property type="protein sequence ID" value="GAA5049999.1"/>
    <property type="molecule type" value="Genomic_DNA"/>
</dbReference>
<keyword evidence="1" id="KW-0472">Membrane</keyword>
<feature type="transmembrane region" description="Helical" evidence="1">
    <location>
        <begin position="212"/>
        <end position="237"/>
    </location>
</feature>
<keyword evidence="3" id="KW-1185">Reference proteome</keyword>
<gene>
    <name evidence="2" type="ORF">GCM10023208_08620</name>
</gene>
<sequence>MGIRETEDNMATKLDLGRAWNEAMALLSANKDVVLIVAAVFFFLPNVIATLVLPSQDALMMQMEALGDQPSPEEMMAVFGDYFSQSWWIYIVFGLVQAVGVMGLLALLTDSSRPTVGEALGFGVKALVPYLVAQILFGLIMVAVPFLLMAIGGLIGIGVAALLAFVGMILAVYIWIKFSLISPVIAIEKVMNPISALARSWQLTKGNSFRLLAFYALLVICVMVLWLVVSMVLSLFSVMGEEIGLFAMAIGSGLMSMAFSTVMLLVLAAIHRQLTGTDGEPVSKTFE</sequence>
<dbReference type="Proteomes" id="UP001500518">
    <property type="component" value="Unassembled WGS sequence"/>
</dbReference>
<protein>
    <recommendedName>
        <fullName evidence="4">Glycerophosphoryl diester phosphodiesterase membrane domain-containing protein</fullName>
    </recommendedName>
</protein>
<keyword evidence="1" id="KW-0812">Transmembrane</keyword>
<evidence type="ECO:0000313" key="3">
    <source>
        <dbReference type="Proteomes" id="UP001500518"/>
    </source>
</evidence>
<feature type="transmembrane region" description="Helical" evidence="1">
    <location>
        <begin position="33"/>
        <end position="53"/>
    </location>
</feature>
<comment type="caution">
    <text evidence="2">The sequence shown here is derived from an EMBL/GenBank/DDBJ whole genome shotgun (WGS) entry which is preliminary data.</text>
</comment>
<evidence type="ECO:0008006" key="4">
    <source>
        <dbReference type="Google" id="ProtNLM"/>
    </source>
</evidence>
<feature type="transmembrane region" description="Helical" evidence="1">
    <location>
        <begin position="127"/>
        <end position="148"/>
    </location>
</feature>
<keyword evidence="1" id="KW-1133">Transmembrane helix</keyword>
<evidence type="ECO:0000256" key="1">
    <source>
        <dbReference type="SAM" id="Phobius"/>
    </source>
</evidence>
<organism evidence="2 3">
    <name type="scientific">Erythrobacter westpacificensis</name>
    <dbReference type="NCBI Taxonomy" id="1055231"/>
    <lineage>
        <taxon>Bacteria</taxon>
        <taxon>Pseudomonadati</taxon>
        <taxon>Pseudomonadota</taxon>
        <taxon>Alphaproteobacteria</taxon>
        <taxon>Sphingomonadales</taxon>
        <taxon>Erythrobacteraceae</taxon>
        <taxon>Erythrobacter/Porphyrobacter group</taxon>
        <taxon>Erythrobacter</taxon>
    </lineage>
</organism>
<reference evidence="3" key="1">
    <citation type="journal article" date="2019" name="Int. J. Syst. Evol. Microbiol.">
        <title>The Global Catalogue of Microorganisms (GCM) 10K type strain sequencing project: providing services to taxonomists for standard genome sequencing and annotation.</title>
        <authorList>
            <consortium name="The Broad Institute Genomics Platform"/>
            <consortium name="The Broad Institute Genome Sequencing Center for Infectious Disease"/>
            <person name="Wu L."/>
            <person name="Ma J."/>
        </authorList>
    </citation>
    <scope>NUCLEOTIDE SEQUENCE [LARGE SCALE GENOMIC DNA]</scope>
    <source>
        <strain evidence="3">JCM 18014</strain>
    </source>
</reference>
<feature type="transmembrane region" description="Helical" evidence="1">
    <location>
        <begin position="87"/>
        <end position="107"/>
    </location>
</feature>
<evidence type="ECO:0000313" key="2">
    <source>
        <dbReference type="EMBL" id="GAA5049999.1"/>
    </source>
</evidence>
<feature type="transmembrane region" description="Helical" evidence="1">
    <location>
        <begin position="154"/>
        <end position="176"/>
    </location>
</feature>
<name>A0ABP9K6H8_9SPHN</name>
<dbReference type="RefSeq" id="WP_346031899.1">
    <property type="nucleotide sequence ID" value="NZ_BAABHV010000008.1"/>
</dbReference>
<feature type="transmembrane region" description="Helical" evidence="1">
    <location>
        <begin position="243"/>
        <end position="270"/>
    </location>
</feature>